<dbReference type="SUPFAM" id="SSF55785">
    <property type="entry name" value="PYP-like sensor domain (PAS domain)"/>
    <property type="match status" value="1"/>
</dbReference>
<dbReference type="InterPro" id="IPR000014">
    <property type="entry name" value="PAS"/>
</dbReference>
<gene>
    <name evidence="6" type="ORF">ACFQ2X_10250</name>
</gene>
<organism evidence="6 7">
    <name type="scientific">Microbulbifer celer</name>
    <dbReference type="NCBI Taxonomy" id="435905"/>
    <lineage>
        <taxon>Bacteria</taxon>
        <taxon>Pseudomonadati</taxon>
        <taxon>Pseudomonadota</taxon>
        <taxon>Gammaproteobacteria</taxon>
        <taxon>Cellvibrionales</taxon>
        <taxon>Microbulbiferaceae</taxon>
        <taxon>Microbulbifer</taxon>
    </lineage>
</organism>
<dbReference type="RefSeq" id="WP_230437159.1">
    <property type="nucleotide sequence ID" value="NZ_CP087715.1"/>
</dbReference>
<keyword evidence="3" id="KW-0804">Transcription</keyword>
<name>A0ABW3U9M0_9GAMM</name>
<dbReference type="CDD" id="cd06170">
    <property type="entry name" value="LuxR_C_like"/>
    <property type="match status" value="1"/>
</dbReference>
<evidence type="ECO:0000259" key="4">
    <source>
        <dbReference type="PROSITE" id="PS50043"/>
    </source>
</evidence>
<dbReference type="Pfam" id="PF08447">
    <property type="entry name" value="PAS_3"/>
    <property type="match status" value="1"/>
</dbReference>
<dbReference type="PROSITE" id="PS00622">
    <property type="entry name" value="HTH_LUXR_1"/>
    <property type="match status" value="1"/>
</dbReference>
<comment type="caution">
    <text evidence="6">The sequence shown here is derived from an EMBL/GenBank/DDBJ whole genome shotgun (WGS) entry which is preliminary data.</text>
</comment>
<reference evidence="7" key="1">
    <citation type="journal article" date="2019" name="Int. J. Syst. Evol. Microbiol.">
        <title>The Global Catalogue of Microorganisms (GCM) 10K type strain sequencing project: providing services to taxonomists for standard genome sequencing and annotation.</title>
        <authorList>
            <consortium name="The Broad Institute Genomics Platform"/>
            <consortium name="The Broad Institute Genome Sequencing Center for Infectious Disease"/>
            <person name="Wu L."/>
            <person name="Ma J."/>
        </authorList>
    </citation>
    <scope>NUCLEOTIDE SEQUENCE [LARGE SCALE GENOMIC DNA]</scope>
    <source>
        <strain evidence="7">CCUG 54356</strain>
    </source>
</reference>
<evidence type="ECO:0000313" key="7">
    <source>
        <dbReference type="Proteomes" id="UP001597264"/>
    </source>
</evidence>
<dbReference type="InterPro" id="IPR035965">
    <property type="entry name" value="PAS-like_dom_sf"/>
</dbReference>
<dbReference type="Proteomes" id="UP001597264">
    <property type="component" value="Unassembled WGS sequence"/>
</dbReference>
<dbReference type="PROSITE" id="PS50043">
    <property type="entry name" value="HTH_LUXR_2"/>
    <property type="match status" value="1"/>
</dbReference>
<sequence length="264" mass="29906">MSKNNNQVPAVEHLRRVWRENEIISSDAKAELLQLRLDQLIASIFSNGPFYFYTFDLFDLKIHNVSASIESILGLNPDKVTFQQILEQVHPDDMAFVTRAEETAIRLFQDEIGIDKILNYKISYCFRFRTRDGSYRLFNHQAVVLSTDGNGGLSKSLNIHTDISHLSTENNYKLSLIGMNGAPSYQNINIEGEFSPPVPAKSLYTEREITIIRLIATGLTSQQIAGELNLSEFTIKNHRKRIIKKSGCHNMSQVLGECITKGLI</sequence>
<keyword evidence="7" id="KW-1185">Reference proteome</keyword>
<dbReference type="SMART" id="SM00421">
    <property type="entry name" value="HTH_LUXR"/>
    <property type="match status" value="1"/>
</dbReference>
<dbReference type="Pfam" id="PF00196">
    <property type="entry name" value="GerE"/>
    <property type="match status" value="1"/>
</dbReference>
<dbReference type="EMBL" id="JBHTLR010000008">
    <property type="protein sequence ID" value="MFD1216984.1"/>
    <property type="molecule type" value="Genomic_DNA"/>
</dbReference>
<evidence type="ECO:0000256" key="1">
    <source>
        <dbReference type="ARBA" id="ARBA00023015"/>
    </source>
</evidence>
<accession>A0ABW3U9M0</accession>
<protein>
    <submittedName>
        <fullName evidence="6">LuxR C-terminal-related transcriptional regulator</fullName>
    </submittedName>
</protein>
<keyword evidence="2" id="KW-0238">DNA-binding</keyword>
<evidence type="ECO:0000313" key="6">
    <source>
        <dbReference type="EMBL" id="MFD1216984.1"/>
    </source>
</evidence>
<feature type="domain" description="HTH luxR-type" evidence="4">
    <location>
        <begin position="196"/>
        <end position="262"/>
    </location>
</feature>
<dbReference type="InterPro" id="IPR036388">
    <property type="entry name" value="WH-like_DNA-bd_sf"/>
</dbReference>
<keyword evidence="1" id="KW-0805">Transcription regulation</keyword>
<dbReference type="PANTHER" id="PTHR44688">
    <property type="entry name" value="DNA-BINDING TRANSCRIPTIONAL ACTIVATOR DEVR_DOSR"/>
    <property type="match status" value="1"/>
</dbReference>
<feature type="domain" description="PAS" evidence="5">
    <location>
        <begin position="37"/>
        <end position="106"/>
    </location>
</feature>
<evidence type="ECO:0000259" key="5">
    <source>
        <dbReference type="PROSITE" id="PS50112"/>
    </source>
</evidence>
<dbReference type="SUPFAM" id="SSF46894">
    <property type="entry name" value="C-terminal effector domain of the bipartite response regulators"/>
    <property type="match status" value="1"/>
</dbReference>
<dbReference type="PANTHER" id="PTHR44688:SF16">
    <property type="entry name" value="DNA-BINDING TRANSCRIPTIONAL ACTIVATOR DEVR_DOSR"/>
    <property type="match status" value="1"/>
</dbReference>
<proteinExistence type="predicted"/>
<dbReference type="InterPro" id="IPR013655">
    <property type="entry name" value="PAS_fold_3"/>
</dbReference>
<dbReference type="InterPro" id="IPR016032">
    <property type="entry name" value="Sig_transdc_resp-reg_C-effctor"/>
</dbReference>
<dbReference type="PROSITE" id="PS50112">
    <property type="entry name" value="PAS"/>
    <property type="match status" value="1"/>
</dbReference>
<dbReference type="PRINTS" id="PR00038">
    <property type="entry name" value="HTHLUXR"/>
</dbReference>
<dbReference type="CDD" id="cd00130">
    <property type="entry name" value="PAS"/>
    <property type="match status" value="1"/>
</dbReference>
<evidence type="ECO:0000256" key="2">
    <source>
        <dbReference type="ARBA" id="ARBA00023125"/>
    </source>
</evidence>
<evidence type="ECO:0000256" key="3">
    <source>
        <dbReference type="ARBA" id="ARBA00023163"/>
    </source>
</evidence>
<dbReference type="Gene3D" id="3.30.450.20">
    <property type="entry name" value="PAS domain"/>
    <property type="match status" value="1"/>
</dbReference>
<dbReference type="InterPro" id="IPR000792">
    <property type="entry name" value="Tscrpt_reg_LuxR_C"/>
</dbReference>
<dbReference type="Gene3D" id="1.10.10.10">
    <property type="entry name" value="Winged helix-like DNA-binding domain superfamily/Winged helix DNA-binding domain"/>
    <property type="match status" value="1"/>
</dbReference>